<dbReference type="PANTHER" id="PTHR43229">
    <property type="entry name" value="NODULATION PROTEIN J"/>
    <property type="match status" value="1"/>
</dbReference>
<keyword evidence="2 6" id="KW-0812">Transmembrane</keyword>
<keyword evidence="9" id="KW-1185">Reference proteome</keyword>
<proteinExistence type="predicted"/>
<feature type="transmembrane region" description="Helical" evidence="6">
    <location>
        <begin position="18"/>
        <end position="38"/>
    </location>
</feature>
<accession>A0A9W6I208</accession>
<dbReference type="PROSITE" id="PS51012">
    <property type="entry name" value="ABC_TM2"/>
    <property type="match status" value="1"/>
</dbReference>
<dbReference type="InterPro" id="IPR051784">
    <property type="entry name" value="Nod_factor_ABC_transporter"/>
</dbReference>
<dbReference type="PANTHER" id="PTHR43229:SF2">
    <property type="entry name" value="NODULATION PROTEIN J"/>
    <property type="match status" value="1"/>
</dbReference>
<gene>
    <name evidence="8" type="ORF">GCM10017600_33570</name>
</gene>
<dbReference type="PIRSF" id="PIRSF006648">
    <property type="entry name" value="DrrB"/>
    <property type="match status" value="1"/>
</dbReference>
<dbReference type="InterPro" id="IPR013525">
    <property type="entry name" value="ABC2_TM"/>
</dbReference>
<feature type="transmembrane region" description="Helical" evidence="6">
    <location>
        <begin position="95"/>
        <end position="119"/>
    </location>
</feature>
<dbReference type="EMBL" id="BSEV01000006">
    <property type="protein sequence ID" value="GLK09951.1"/>
    <property type="molecule type" value="Genomic_DNA"/>
</dbReference>
<evidence type="ECO:0000256" key="6">
    <source>
        <dbReference type="SAM" id="Phobius"/>
    </source>
</evidence>
<evidence type="ECO:0000313" key="8">
    <source>
        <dbReference type="EMBL" id="GLK09951.1"/>
    </source>
</evidence>
<feature type="transmembrane region" description="Helical" evidence="6">
    <location>
        <begin position="131"/>
        <end position="152"/>
    </location>
</feature>
<dbReference type="GO" id="GO:0046677">
    <property type="term" value="P:response to antibiotic"/>
    <property type="evidence" value="ECO:0007669"/>
    <property type="project" value="UniProtKB-KW"/>
</dbReference>
<evidence type="ECO:0000256" key="5">
    <source>
        <dbReference type="ARBA" id="ARBA00023251"/>
    </source>
</evidence>
<comment type="caution">
    <text evidence="8">The sequence shown here is derived from an EMBL/GenBank/DDBJ whole genome shotgun (WGS) entry which is preliminary data.</text>
</comment>
<dbReference type="GO" id="GO:0043190">
    <property type="term" value="C:ATP-binding cassette (ABC) transporter complex"/>
    <property type="evidence" value="ECO:0007669"/>
    <property type="project" value="InterPro"/>
</dbReference>
<comment type="subcellular location">
    <subcellularLocation>
        <location evidence="1">Membrane</location>
        <topology evidence="1">Multi-pass membrane protein</topology>
    </subcellularLocation>
</comment>
<evidence type="ECO:0000313" key="9">
    <source>
        <dbReference type="Proteomes" id="UP001143474"/>
    </source>
</evidence>
<evidence type="ECO:0000256" key="2">
    <source>
        <dbReference type="ARBA" id="ARBA00022692"/>
    </source>
</evidence>
<dbReference type="Proteomes" id="UP001143474">
    <property type="component" value="Unassembled WGS sequence"/>
</dbReference>
<reference evidence="8" key="2">
    <citation type="submission" date="2023-01" db="EMBL/GenBank/DDBJ databases">
        <authorList>
            <person name="Sun Q."/>
            <person name="Evtushenko L."/>
        </authorList>
    </citation>
    <scope>NUCLEOTIDE SEQUENCE</scope>
    <source>
        <strain evidence="8">VKM Ac-2007</strain>
    </source>
</reference>
<dbReference type="InterPro" id="IPR000412">
    <property type="entry name" value="ABC_2_transport"/>
</dbReference>
<dbReference type="Pfam" id="PF12698">
    <property type="entry name" value="ABC2_membrane_3"/>
    <property type="match status" value="1"/>
</dbReference>
<evidence type="ECO:0000259" key="7">
    <source>
        <dbReference type="PROSITE" id="PS51012"/>
    </source>
</evidence>
<feature type="transmembrane region" description="Helical" evidence="6">
    <location>
        <begin position="219"/>
        <end position="237"/>
    </location>
</feature>
<name>A0A9W6I208_9ACTN</name>
<keyword evidence="4 6" id="KW-0472">Membrane</keyword>
<dbReference type="GO" id="GO:0140359">
    <property type="term" value="F:ABC-type transporter activity"/>
    <property type="evidence" value="ECO:0007669"/>
    <property type="project" value="InterPro"/>
</dbReference>
<feature type="transmembrane region" description="Helical" evidence="6">
    <location>
        <begin position="164"/>
        <end position="182"/>
    </location>
</feature>
<dbReference type="AlphaFoldDB" id="A0A9W6I208"/>
<sequence>MPNYIRIEALRMLRNKRYIVFVVAFPVIFYLLFCNVLGGETAPGGIGASAYLMVSMSAYGSLAASIMSTAVPWAQERQSGWLRQLQITPLPNRTIILTKLAAALLLTLPSLLLVFLAAVLTQDVSLEPGQWIGLVPAMWIGTLPFAALGLAVGSLVPPDTAQPAAMIGMFGLAILGGLWFPVDNMPTTMQAIAHALPSFPYADIGWHLVAGETPPLQDVVTILAWTVALGAAAVLAYRRATARA</sequence>
<evidence type="ECO:0000256" key="1">
    <source>
        <dbReference type="ARBA" id="ARBA00004141"/>
    </source>
</evidence>
<feature type="transmembrane region" description="Helical" evidence="6">
    <location>
        <begin position="50"/>
        <end position="74"/>
    </location>
</feature>
<keyword evidence="3 6" id="KW-1133">Transmembrane helix</keyword>
<organism evidence="8 9">
    <name type="scientific">Streptosporangium carneum</name>
    <dbReference type="NCBI Taxonomy" id="47481"/>
    <lineage>
        <taxon>Bacteria</taxon>
        <taxon>Bacillati</taxon>
        <taxon>Actinomycetota</taxon>
        <taxon>Actinomycetes</taxon>
        <taxon>Streptosporangiales</taxon>
        <taxon>Streptosporangiaceae</taxon>
        <taxon>Streptosporangium</taxon>
    </lineage>
</organism>
<evidence type="ECO:0000256" key="4">
    <source>
        <dbReference type="ARBA" id="ARBA00023136"/>
    </source>
</evidence>
<feature type="domain" description="ABC transmembrane type-2" evidence="7">
    <location>
        <begin position="17"/>
        <end position="240"/>
    </location>
</feature>
<protein>
    <submittedName>
        <fullName evidence="8">ABC transporter</fullName>
    </submittedName>
</protein>
<evidence type="ECO:0000256" key="3">
    <source>
        <dbReference type="ARBA" id="ARBA00022989"/>
    </source>
</evidence>
<reference evidence="8" key="1">
    <citation type="journal article" date="2014" name="Int. J. Syst. Evol. Microbiol.">
        <title>Complete genome sequence of Corynebacterium casei LMG S-19264T (=DSM 44701T), isolated from a smear-ripened cheese.</title>
        <authorList>
            <consortium name="US DOE Joint Genome Institute (JGI-PGF)"/>
            <person name="Walter F."/>
            <person name="Albersmeier A."/>
            <person name="Kalinowski J."/>
            <person name="Ruckert C."/>
        </authorList>
    </citation>
    <scope>NUCLEOTIDE SEQUENCE</scope>
    <source>
        <strain evidence="8">VKM Ac-2007</strain>
    </source>
</reference>
<dbReference type="InterPro" id="IPR047817">
    <property type="entry name" value="ABC2_TM_bact-type"/>
</dbReference>
<keyword evidence="5" id="KW-0046">Antibiotic resistance</keyword>